<dbReference type="PANTHER" id="PTHR47514:SF1">
    <property type="entry name" value="TRANSKETOLASE N-TERMINAL SECTION-RELATED"/>
    <property type="match status" value="1"/>
</dbReference>
<organism evidence="5 6">
    <name type="scientific">Christensenella minuta</name>
    <dbReference type="NCBI Taxonomy" id="626937"/>
    <lineage>
        <taxon>Bacteria</taxon>
        <taxon>Bacillati</taxon>
        <taxon>Bacillota</taxon>
        <taxon>Clostridia</taxon>
        <taxon>Christensenellales</taxon>
        <taxon>Christensenellaceae</taxon>
        <taxon>Christensenella</taxon>
    </lineage>
</organism>
<protein>
    <recommendedName>
        <fullName evidence="4">Transketolase N-terminal domain-containing protein</fullName>
    </recommendedName>
</protein>
<comment type="cofactor">
    <cofactor evidence="1">
        <name>thiamine diphosphate</name>
        <dbReference type="ChEBI" id="CHEBI:58937"/>
    </cofactor>
</comment>
<dbReference type="STRING" id="626937.HMPREF3293_01722"/>
<dbReference type="AlphaFoldDB" id="A0A136Q492"/>
<dbReference type="PANTHER" id="PTHR47514">
    <property type="entry name" value="TRANSKETOLASE N-TERMINAL SECTION-RELATED"/>
    <property type="match status" value="1"/>
</dbReference>
<evidence type="ECO:0000256" key="1">
    <source>
        <dbReference type="ARBA" id="ARBA00001964"/>
    </source>
</evidence>
<name>A0A136Q492_9FIRM</name>
<evidence type="ECO:0000313" key="6">
    <source>
        <dbReference type="Proteomes" id="UP000070366"/>
    </source>
</evidence>
<comment type="caution">
    <text evidence="5">The sequence shown here is derived from an EMBL/GenBank/DDBJ whole genome shotgun (WGS) entry which is preliminary data.</text>
</comment>
<evidence type="ECO:0000259" key="4">
    <source>
        <dbReference type="Pfam" id="PF00456"/>
    </source>
</evidence>
<feature type="domain" description="Transketolase N-terminal" evidence="4">
    <location>
        <begin position="1"/>
        <end position="47"/>
    </location>
</feature>
<gene>
    <name evidence="5" type="ORF">HMPREF3293_01722</name>
</gene>
<evidence type="ECO:0000256" key="3">
    <source>
        <dbReference type="ARBA" id="ARBA00023052"/>
    </source>
</evidence>
<keyword evidence="3" id="KW-0786">Thiamine pyrophosphate</keyword>
<dbReference type="Gene3D" id="3.40.50.970">
    <property type="match status" value="1"/>
</dbReference>
<accession>A0A136Q492</accession>
<dbReference type="EMBL" id="LSZW01000061">
    <property type="protein sequence ID" value="KXK65508.1"/>
    <property type="molecule type" value="Genomic_DNA"/>
</dbReference>
<proteinExistence type="inferred from homology"/>
<dbReference type="Pfam" id="PF00456">
    <property type="entry name" value="Transketolase_N"/>
    <property type="match status" value="1"/>
</dbReference>
<dbReference type="SUPFAM" id="SSF52518">
    <property type="entry name" value="Thiamin diphosphate-binding fold (THDP-binding)"/>
    <property type="match status" value="1"/>
</dbReference>
<dbReference type="InterPro" id="IPR029061">
    <property type="entry name" value="THDP-binding"/>
</dbReference>
<evidence type="ECO:0000313" key="5">
    <source>
        <dbReference type="EMBL" id="KXK65508.1"/>
    </source>
</evidence>
<sequence length="57" mass="6431">MIGDGETDEGLVWKAAMHAGHKKLERLIAFTDYNKMQLDGKITESNALEPLADKWRS</sequence>
<comment type="similarity">
    <text evidence="2">Belongs to the transketolase family.</text>
</comment>
<evidence type="ECO:0000256" key="2">
    <source>
        <dbReference type="ARBA" id="ARBA00007131"/>
    </source>
</evidence>
<dbReference type="Proteomes" id="UP000070366">
    <property type="component" value="Unassembled WGS sequence"/>
</dbReference>
<dbReference type="InterPro" id="IPR005474">
    <property type="entry name" value="Transketolase_N"/>
</dbReference>
<keyword evidence="6" id="KW-1185">Reference proteome</keyword>
<reference evidence="5 6" key="1">
    <citation type="submission" date="2016-02" db="EMBL/GenBank/DDBJ databases">
        <authorList>
            <person name="Wen L."/>
            <person name="He K."/>
            <person name="Yang H."/>
        </authorList>
    </citation>
    <scope>NUCLEOTIDE SEQUENCE [LARGE SCALE GENOMIC DNA]</scope>
    <source>
        <strain evidence="5 6">DSM 22607</strain>
    </source>
</reference>